<dbReference type="InterPro" id="IPR001173">
    <property type="entry name" value="Glyco_trans_2-like"/>
</dbReference>
<dbReference type="InterPro" id="IPR050834">
    <property type="entry name" value="Glycosyltransf_2"/>
</dbReference>
<evidence type="ECO:0000313" key="2">
    <source>
        <dbReference type="EMBL" id="TPV33629.1"/>
    </source>
</evidence>
<dbReference type="PANTHER" id="PTHR43685:SF2">
    <property type="entry name" value="GLYCOSYLTRANSFERASE 2-LIKE DOMAIN-CONTAINING PROTEIN"/>
    <property type="match status" value="1"/>
</dbReference>
<dbReference type="GeneID" id="90520572"/>
<dbReference type="PANTHER" id="PTHR43685">
    <property type="entry name" value="GLYCOSYLTRANSFERASE"/>
    <property type="match status" value="1"/>
</dbReference>
<dbReference type="InterPro" id="IPR029044">
    <property type="entry name" value="Nucleotide-diphossugar_trans"/>
</dbReference>
<dbReference type="CDD" id="cd04196">
    <property type="entry name" value="GT_2_like_d"/>
    <property type="match status" value="1"/>
</dbReference>
<dbReference type="Pfam" id="PF00535">
    <property type="entry name" value="Glycos_transf_2"/>
    <property type="match status" value="1"/>
</dbReference>
<keyword evidence="3" id="KW-1185">Reference proteome</keyword>
<dbReference type="RefSeq" id="WP_140033230.1">
    <property type="nucleotide sequence ID" value="NZ_CP045720.1"/>
</dbReference>
<dbReference type="Gene3D" id="3.90.550.10">
    <property type="entry name" value="Spore Coat Polysaccharide Biosynthesis Protein SpsA, Chain A"/>
    <property type="match status" value="1"/>
</dbReference>
<gene>
    <name evidence="2" type="ORF">FJW02_15900</name>
</gene>
<evidence type="ECO:0000313" key="3">
    <source>
        <dbReference type="Proteomes" id="UP000315469"/>
    </source>
</evidence>
<organism evidence="2 3">
    <name type="scientific">Pantoea eucalypti</name>
    <dbReference type="NCBI Taxonomy" id="470933"/>
    <lineage>
        <taxon>Bacteria</taxon>
        <taxon>Pseudomonadati</taxon>
        <taxon>Pseudomonadota</taxon>
        <taxon>Gammaproteobacteria</taxon>
        <taxon>Enterobacterales</taxon>
        <taxon>Erwiniaceae</taxon>
        <taxon>Pantoea</taxon>
    </lineage>
</organism>
<feature type="domain" description="Glycosyltransferase 2-like" evidence="1">
    <location>
        <begin position="12"/>
        <end position="145"/>
    </location>
</feature>
<proteinExistence type="predicted"/>
<name>A0ABY2ZH30_9GAMM</name>
<sequence>MLNKPLKGHVAILMGTYNGAPYIEKQLNSIKHQKWKNWSLWVSDDGSSDDTRSIIESSFSKNQNDCTLLQGPEQGFCENFKSMIGNENIISDYYAFADQDDIWLPDKLSLAVSYLSSFSKETPVIYCSRTQLIDKDDNVIGYSSLNHKKPGFSNALIQNIASGNTMVFNHAARQLFHKTLSFPMIAHDWALYLIVTACGGSVFYDPLPTVLYRQHTANLIGNGMKLSTRFGNLFDAYRGRNRRWNDLHFQILDFLYLHMTFENRARYNAFRQIRNSNIFSRLKLYKASKVYHQNRVGQITNFSYVLFNKF</sequence>
<dbReference type="Proteomes" id="UP000315469">
    <property type="component" value="Unassembled WGS sequence"/>
</dbReference>
<dbReference type="SUPFAM" id="SSF53448">
    <property type="entry name" value="Nucleotide-diphospho-sugar transferases"/>
    <property type="match status" value="1"/>
</dbReference>
<protein>
    <submittedName>
        <fullName evidence="2">Glycosyltransferase family 2 protein</fullName>
    </submittedName>
</protein>
<comment type="caution">
    <text evidence="2">The sequence shown here is derived from an EMBL/GenBank/DDBJ whole genome shotgun (WGS) entry which is preliminary data.</text>
</comment>
<accession>A0ABY2ZH30</accession>
<dbReference type="EMBL" id="VHJB01000073">
    <property type="protein sequence ID" value="TPV33629.1"/>
    <property type="molecule type" value="Genomic_DNA"/>
</dbReference>
<evidence type="ECO:0000259" key="1">
    <source>
        <dbReference type="Pfam" id="PF00535"/>
    </source>
</evidence>
<reference evidence="2 3" key="1">
    <citation type="submission" date="2019-06" db="EMBL/GenBank/DDBJ databases">
        <title>Taxogenomics and systematics of the genus Pantoea.</title>
        <authorList>
            <person name="Tambong J.T."/>
        </authorList>
    </citation>
    <scope>NUCLEOTIDE SEQUENCE [LARGE SCALE GENOMIC DNA]</scope>
    <source>
        <strain evidence="2 3">LMG 24197</strain>
    </source>
</reference>